<dbReference type="GO" id="GO:0003723">
    <property type="term" value="F:RNA binding"/>
    <property type="evidence" value="ECO:0007669"/>
    <property type="project" value="InterPro"/>
</dbReference>
<dbReference type="Gene3D" id="3.30.70.330">
    <property type="match status" value="1"/>
</dbReference>
<dbReference type="PANTHER" id="PTHR10662:SF22">
    <property type="entry name" value="NUCLEAR RNA EXPORT FACTOR 1"/>
    <property type="match status" value="1"/>
</dbReference>
<dbReference type="InterPro" id="IPR035979">
    <property type="entry name" value="RBD_domain_sf"/>
</dbReference>
<dbReference type="GO" id="GO:0005737">
    <property type="term" value="C:cytoplasm"/>
    <property type="evidence" value="ECO:0007669"/>
    <property type="project" value="InterPro"/>
</dbReference>
<dbReference type="GO" id="GO:0016973">
    <property type="term" value="P:poly(A)+ mRNA export from nucleus"/>
    <property type="evidence" value="ECO:0007669"/>
    <property type="project" value="TreeGrafter"/>
</dbReference>
<dbReference type="InterPro" id="IPR012677">
    <property type="entry name" value="Nucleotide-bd_a/b_plait_sf"/>
</dbReference>
<dbReference type="AlphaFoldDB" id="A0A7D9EKF5"/>
<dbReference type="Proteomes" id="UP001152795">
    <property type="component" value="Unassembled WGS sequence"/>
</dbReference>
<feature type="region of interest" description="Disordered" evidence="1">
    <location>
        <begin position="117"/>
        <end position="139"/>
    </location>
</feature>
<protein>
    <submittedName>
        <fullName evidence="2">Nuclear RNA export factor 1-like isoform X2</fullName>
    </submittedName>
</protein>
<name>A0A7D9EKF5_PARCT</name>
<evidence type="ECO:0000313" key="3">
    <source>
        <dbReference type="Proteomes" id="UP001152795"/>
    </source>
</evidence>
<feature type="compositionally biased region" description="Polar residues" evidence="1">
    <location>
        <begin position="121"/>
        <end position="139"/>
    </location>
</feature>
<dbReference type="GO" id="GO:0005634">
    <property type="term" value="C:nucleus"/>
    <property type="evidence" value="ECO:0007669"/>
    <property type="project" value="TreeGrafter"/>
</dbReference>
<dbReference type="Pfam" id="PF09162">
    <property type="entry name" value="Tap-RNA_bind"/>
    <property type="match status" value="1"/>
</dbReference>
<organism evidence="2 3">
    <name type="scientific">Paramuricea clavata</name>
    <name type="common">Red gorgonian</name>
    <name type="synonym">Violescent sea-whip</name>
    <dbReference type="NCBI Taxonomy" id="317549"/>
    <lineage>
        <taxon>Eukaryota</taxon>
        <taxon>Metazoa</taxon>
        <taxon>Cnidaria</taxon>
        <taxon>Anthozoa</taxon>
        <taxon>Octocorallia</taxon>
        <taxon>Malacalcyonacea</taxon>
        <taxon>Plexauridae</taxon>
        <taxon>Paramuricea</taxon>
    </lineage>
</organism>
<gene>
    <name evidence="2" type="ORF">PACLA_8A023613</name>
</gene>
<dbReference type="InterPro" id="IPR015245">
    <property type="entry name" value="Tap_RNA-bd"/>
</dbReference>
<dbReference type="EMBL" id="CACRXK020006830">
    <property type="protein sequence ID" value="CAB4010564.1"/>
    <property type="molecule type" value="Genomic_DNA"/>
</dbReference>
<sequence>MESGSERSQSRYTPYSRPSYRQSGSKFNDSRTVGNQSGETWNKITIPNGRKHDKEWLLSRLQKTCEVSFQPVEFHLARENACFFVNDQRSADALRRISGKVTVRDGSKLYIQVRQCPPPKITSSDQTDGGSSIDQEVLK</sequence>
<keyword evidence="3" id="KW-1185">Reference proteome</keyword>
<accession>A0A7D9EKF5</accession>
<evidence type="ECO:0000256" key="1">
    <source>
        <dbReference type="SAM" id="MobiDB-lite"/>
    </source>
</evidence>
<dbReference type="SUPFAM" id="SSF54928">
    <property type="entry name" value="RNA-binding domain, RBD"/>
    <property type="match status" value="1"/>
</dbReference>
<dbReference type="OrthoDB" id="25872at2759"/>
<dbReference type="PANTHER" id="PTHR10662">
    <property type="entry name" value="NUCLEAR RNA EXPORT FACTOR"/>
    <property type="match status" value="1"/>
</dbReference>
<comment type="caution">
    <text evidence="2">The sequence shown here is derived from an EMBL/GenBank/DDBJ whole genome shotgun (WGS) entry which is preliminary data.</text>
</comment>
<feature type="region of interest" description="Disordered" evidence="1">
    <location>
        <begin position="1"/>
        <end position="46"/>
    </location>
</feature>
<proteinExistence type="predicted"/>
<feature type="compositionally biased region" description="Polar residues" evidence="1">
    <location>
        <begin position="19"/>
        <end position="45"/>
    </location>
</feature>
<feature type="non-terminal residue" evidence="2">
    <location>
        <position position="1"/>
    </location>
</feature>
<reference evidence="2" key="1">
    <citation type="submission" date="2020-04" db="EMBL/GenBank/DDBJ databases">
        <authorList>
            <person name="Alioto T."/>
            <person name="Alioto T."/>
            <person name="Gomez Garrido J."/>
        </authorList>
    </citation>
    <scope>NUCLEOTIDE SEQUENCE</scope>
    <source>
        <strain evidence="2">A484AB</strain>
    </source>
</reference>
<evidence type="ECO:0000313" key="2">
    <source>
        <dbReference type="EMBL" id="CAB4010564.1"/>
    </source>
</evidence>
<dbReference type="InterPro" id="IPR030217">
    <property type="entry name" value="NXF_fam"/>
</dbReference>